<evidence type="ECO:0000256" key="9">
    <source>
        <dbReference type="HAMAP-Rule" id="MF_00102"/>
    </source>
</evidence>
<proteinExistence type="inferred from homology"/>
<evidence type="ECO:0000256" key="7">
    <source>
        <dbReference type="ARBA" id="ARBA00023027"/>
    </source>
</evidence>
<comment type="function">
    <text evidence="9">Catalyzes the conversion of 4-hydroxy-tetrahydrodipicolinate (HTPA) to tetrahydrodipicolinate.</text>
</comment>
<evidence type="ECO:0000259" key="12">
    <source>
        <dbReference type="Pfam" id="PF05173"/>
    </source>
</evidence>
<comment type="subcellular location">
    <subcellularLocation>
        <location evidence="9">Cytoplasm</location>
    </subcellularLocation>
</comment>
<dbReference type="EC" id="1.17.1.8" evidence="9 10"/>
<dbReference type="InterPro" id="IPR000846">
    <property type="entry name" value="DapB_N"/>
</dbReference>
<keyword evidence="4 9" id="KW-0521">NADP</keyword>
<dbReference type="InterPro" id="IPR022663">
    <property type="entry name" value="DapB_C"/>
</dbReference>
<dbReference type="InterPro" id="IPR022664">
    <property type="entry name" value="DapB_N_CS"/>
</dbReference>
<name>A0A6G7WHA0_9LACT</name>
<dbReference type="GO" id="GO:0019877">
    <property type="term" value="P:diaminopimelate biosynthetic process"/>
    <property type="evidence" value="ECO:0007669"/>
    <property type="project" value="UniProtKB-UniRule"/>
</dbReference>
<sequence>MKIGLVGYGAMGKVIEQCVAENDELVIFAPELKTVLDDTSEKVDVLIDFSNPRACDAILAYAEKNNVPVVIAATGHSSEQLEKIAALATHVPVLKSANFSLGVNLVNRMLREYAPILKDFFDIEIIEKHHRLKEDAPSGTAKLFADTINETLHYDFVNGRDGFSKRQDKEIGVHAVRGGSIVGEHEVIFAGMDEIISLKHEAFSKNIFANGALNGAKWLVDKEAGLYDMEAVLFGK</sequence>
<dbReference type="Gene3D" id="3.40.50.720">
    <property type="entry name" value="NAD(P)-binding Rossmann-like Domain"/>
    <property type="match status" value="1"/>
</dbReference>
<dbReference type="KEGG" id="jpo:G7058_06010"/>
<dbReference type="NCBIfam" id="TIGR00036">
    <property type="entry name" value="dapB"/>
    <property type="match status" value="1"/>
</dbReference>
<dbReference type="SUPFAM" id="SSF55347">
    <property type="entry name" value="Glyceraldehyde-3-phosphate dehydrogenase-like, C-terminal domain"/>
    <property type="match status" value="1"/>
</dbReference>
<feature type="binding site" evidence="9">
    <location>
        <begin position="96"/>
        <end position="99"/>
    </location>
    <ligand>
        <name>NAD(+)</name>
        <dbReference type="ChEBI" id="CHEBI:57540"/>
    </ligand>
</feature>
<comment type="catalytic activity">
    <reaction evidence="9">
        <text>(S)-2,3,4,5-tetrahydrodipicolinate + NAD(+) + H2O = (2S,4S)-4-hydroxy-2,3,4,5-tetrahydrodipicolinate + NADH + H(+)</text>
        <dbReference type="Rhea" id="RHEA:35323"/>
        <dbReference type="ChEBI" id="CHEBI:15377"/>
        <dbReference type="ChEBI" id="CHEBI:15378"/>
        <dbReference type="ChEBI" id="CHEBI:16845"/>
        <dbReference type="ChEBI" id="CHEBI:57540"/>
        <dbReference type="ChEBI" id="CHEBI:57945"/>
        <dbReference type="ChEBI" id="CHEBI:67139"/>
        <dbReference type="EC" id="1.17.1.8"/>
    </reaction>
</comment>
<keyword evidence="14" id="KW-1185">Reference proteome</keyword>
<gene>
    <name evidence="9" type="primary">dapB</name>
    <name evidence="13" type="ORF">G7058_06010</name>
</gene>
<feature type="binding site" evidence="9">
    <location>
        <position position="130"/>
    </location>
    <ligand>
        <name>(S)-2,3,4,5-tetrahydrodipicolinate</name>
        <dbReference type="ChEBI" id="CHEBI:16845"/>
    </ligand>
</feature>
<evidence type="ECO:0000256" key="3">
    <source>
        <dbReference type="ARBA" id="ARBA00022605"/>
    </source>
</evidence>
<dbReference type="PIRSF" id="PIRSF000161">
    <property type="entry name" value="DHPR"/>
    <property type="match status" value="1"/>
</dbReference>
<comment type="pathway">
    <text evidence="9">Amino-acid biosynthesis; L-lysine biosynthesis via DAP pathway; (S)-tetrahydrodipicolinate from L-aspartate: step 4/4.</text>
</comment>
<feature type="binding site" evidence="9">
    <location>
        <begin position="72"/>
        <end position="74"/>
    </location>
    <ligand>
        <name>NAD(+)</name>
        <dbReference type="ChEBI" id="CHEBI:57540"/>
    </ligand>
</feature>
<dbReference type="HAMAP" id="MF_00102">
    <property type="entry name" value="DapB"/>
    <property type="match status" value="1"/>
</dbReference>
<feature type="binding site" evidence="9">
    <location>
        <begin position="139"/>
        <end position="140"/>
    </location>
    <ligand>
        <name>(S)-2,3,4,5-tetrahydrodipicolinate</name>
        <dbReference type="ChEBI" id="CHEBI:16845"/>
    </ligand>
</feature>
<dbReference type="UniPathway" id="UPA00034">
    <property type="reaction ID" value="UER00018"/>
</dbReference>
<evidence type="ECO:0000256" key="6">
    <source>
        <dbReference type="ARBA" id="ARBA00023002"/>
    </source>
</evidence>
<keyword evidence="3 9" id="KW-0028">Amino-acid biosynthesis</keyword>
<dbReference type="PANTHER" id="PTHR20836:SF7">
    <property type="entry name" value="4-HYDROXY-TETRAHYDRODIPICOLINATE REDUCTASE"/>
    <property type="match status" value="1"/>
</dbReference>
<feature type="domain" description="Dihydrodipicolinate reductase C-terminal" evidence="12">
    <location>
        <begin position="102"/>
        <end position="233"/>
    </location>
</feature>
<comment type="subunit">
    <text evidence="9">Homotetramer.</text>
</comment>
<dbReference type="GO" id="GO:0016726">
    <property type="term" value="F:oxidoreductase activity, acting on CH or CH2 groups, NAD or NADP as acceptor"/>
    <property type="evidence" value="ECO:0007669"/>
    <property type="project" value="UniProtKB-UniRule"/>
</dbReference>
<dbReference type="SUPFAM" id="SSF51735">
    <property type="entry name" value="NAD(P)-binding Rossmann-fold domains"/>
    <property type="match status" value="1"/>
</dbReference>
<organism evidence="13 14">
    <name type="scientific">Jeotgalibaca porci</name>
    <dbReference type="NCBI Taxonomy" id="1868793"/>
    <lineage>
        <taxon>Bacteria</taxon>
        <taxon>Bacillati</taxon>
        <taxon>Bacillota</taxon>
        <taxon>Bacilli</taxon>
        <taxon>Lactobacillales</taxon>
        <taxon>Carnobacteriaceae</taxon>
        <taxon>Jeotgalibaca</taxon>
    </lineage>
</organism>
<evidence type="ECO:0000256" key="10">
    <source>
        <dbReference type="NCBIfam" id="TIGR00036"/>
    </source>
</evidence>
<dbReference type="RefSeq" id="WP_166062702.1">
    <property type="nucleotide sequence ID" value="NZ_CP049889.1"/>
</dbReference>
<keyword evidence="8 9" id="KW-0457">Lysine biosynthesis</keyword>
<evidence type="ECO:0000313" key="13">
    <source>
        <dbReference type="EMBL" id="QIK51644.1"/>
    </source>
</evidence>
<evidence type="ECO:0000256" key="1">
    <source>
        <dbReference type="ARBA" id="ARBA00006642"/>
    </source>
</evidence>
<dbReference type="GO" id="GO:0050661">
    <property type="term" value="F:NADP binding"/>
    <property type="evidence" value="ECO:0007669"/>
    <property type="project" value="UniProtKB-UniRule"/>
</dbReference>
<feature type="binding site" evidence="9">
    <location>
        <position position="38"/>
    </location>
    <ligand>
        <name>NAD(+)</name>
        <dbReference type="ChEBI" id="CHEBI:57540"/>
    </ligand>
</feature>
<dbReference type="Proteomes" id="UP000501830">
    <property type="component" value="Chromosome"/>
</dbReference>
<dbReference type="GO" id="GO:0008839">
    <property type="term" value="F:4-hydroxy-tetrahydrodipicolinate reductase"/>
    <property type="evidence" value="ECO:0007669"/>
    <property type="project" value="UniProtKB-UniRule"/>
</dbReference>
<dbReference type="GO" id="GO:0051287">
    <property type="term" value="F:NAD binding"/>
    <property type="evidence" value="ECO:0007669"/>
    <property type="project" value="UniProtKB-UniRule"/>
</dbReference>
<keyword evidence="6 9" id="KW-0560">Oxidoreductase</keyword>
<comment type="caution">
    <text evidence="9">Lacks conserved residue(s) required for the propagation of feature annotation.</text>
</comment>
<dbReference type="Pfam" id="PF05173">
    <property type="entry name" value="DapB_C"/>
    <property type="match status" value="1"/>
</dbReference>
<feature type="active site" description="Proton donor/acceptor" evidence="9">
    <location>
        <position position="129"/>
    </location>
</feature>
<comment type="catalytic activity">
    <reaction evidence="9">
        <text>(S)-2,3,4,5-tetrahydrodipicolinate + NADP(+) + H2O = (2S,4S)-4-hydroxy-2,3,4,5-tetrahydrodipicolinate + NADPH + H(+)</text>
        <dbReference type="Rhea" id="RHEA:35331"/>
        <dbReference type="ChEBI" id="CHEBI:15377"/>
        <dbReference type="ChEBI" id="CHEBI:15378"/>
        <dbReference type="ChEBI" id="CHEBI:16845"/>
        <dbReference type="ChEBI" id="CHEBI:57783"/>
        <dbReference type="ChEBI" id="CHEBI:58349"/>
        <dbReference type="ChEBI" id="CHEBI:67139"/>
        <dbReference type="EC" id="1.17.1.8"/>
    </reaction>
</comment>
<keyword evidence="7 9" id="KW-0520">NAD</keyword>
<accession>A0A6G7WHA0</accession>
<dbReference type="FunFam" id="3.30.360.10:FF:000009">
    <property type="entry name" value="4-hydroxy-tetrahydrodipicolinate reductase"/>
    <property type="match status" value="1"/>
</dbReference>
<feature type="active site" description="Proton donor" evidence="9">
    <location>
        <position position="133"/>
    </location>
</feature>
<keyword evidence="5 9" id="KW-0220">Diaminopimelate biosynthesis</keyword>
<evidence type="ECO:0000256" key="5">
    <source>
        <dbReference type="ARBA" id="ARBA00022915"/>
    </source>
</evidence>
<dbReference type="GO" id="GO:0009089">
    <property type="term" value="P:lysine biosynthetic process via diaminopimelate"/>
    <property type="evidence" value="ECO:0007669"/>
    <property type="project" value="UniProtKB-UniRule"/>
</dbReference>
<dbReference type="InterPro" id="IPR036291">
    <property type="entry name" value="NAD(P)-bd_dom_sf"/>
</dbReference>
<evidence type="ECO:0000256" key="4">
    <source>
        <dbReference type="ARBA" id="ARBA00022857"/>
    </source>
</evidence>
<dbReference type="Pfam" id="PF01113">
    <property type="entry name" value="DapB_N"/>
    <property type="match status" value="1"/>
</dbReference>
<comment type="caution">
    <text evidence="9">Was originally thought to be a dihydrodipicolinate reductase (DHDPR), catalyzing the conversion of dihydrodipicolinate to tetrahydrodipicolinate. However, it was shown in E.coli that the substrate of the enzymatic reaction is not dihydrodipicolinate (DHDP) but in fact (2S,4S)-4-hydroxy-2,3,4,5-tetrahydrodipicolinic acid (HTPA), the product released by the DapA-catalyzed reaction.</text>
</comment>
<keyword evidence="2 9" id="KW-0963">Cytoplasm</keyword>
<dbReference type="PANTHER" id="PTHR20836">
    <property type="entry name" value="DIHYDRODIPICOLINATE REDUCTASE"/>
    <property type="match status" value="1"/>
</dbReference>
<dbReference type="EMBL" id="CP049889">
    <property type="protein sequence ID" value="QIK51644.1"/>
    <property type="molecule type" value="Genomic_DNA"/>
</dbReference>
<dbReference type="AlphaFoldDB" id="A0A6G7WHA0"/>
<protein>
    <recommendedName>
        <fullName evidence="9 10">4-hydroxy-tetrahydrodipicolinate reductase</fullName>
        <shortName evidence="9">HTPA reductase</shortName>
        <ecNumber evidence="9 10">1.17.1.8</ecNumber>
    </recommendedName>
</protein>
<dbReference type="InterPro" id="IPR023940">
    <property type="entry name" value="DHDPR_bac"/>
</dbReference>
<feature type="domain" description="Dihydrodipicolinate reductase N-terminal" evidence="11">
    <location>
        <begin position="1"/>
        <end position="99"/>
    </location>
</feature>
<dbReference type="GO" id="GO:0005829">
    <property type="term" value="C:cytosol"/>
    <property type="evidence" value="ECO:0007669"/>
    <property type="project" value="TreeGrafter"/>
</dbReference>
<comment type="similarity">
    <text evidence="1 9">Belongs to the DapB family.</text>
</comment>
<evidence type="ECO:0000313" key="14">
    <source>
        <dbReference type="Proteomes" id="UP000501830"/>
    </source>
</evidence>
<evidence type="ECO:0000256" key="2">
    <source>
        <dbReference type="ARBA" id="ARBA00022490"/>
    </source>
</evidence>
<evidence type="ECO:0000256" key="8">
    <source>
        <dbReference type="ARBA" id="ARBA00023154"/>
    </source>
</evidence>
<dbReference type="CDD" id="cd02274">
    <property type="entry name" value="DHDPR_N"/>
    <property type="match status" value="1"/>
</dbReference>
<dbReference type="Gene3D" id="3.30.360.10">
    <property type="entry name" value="Dihydrodipicolinate Reductase, domain 2"/>
    <property type="match status" value="1"/>
</dbReference>
<evidence type="ECO:0000259" key="11">
    <source>
        <dbReference type="Pfam" id="PF01113"/>
    </source>
</evidence>
<dbReference type="PROSITE" id="PS01298">
    <property type="entry name" value="DAPB"/>
    <property type="match status" value="1"/>
</dbReference>
<reference evidence="13 14" key="1">
    <citation type="journal article" date="2017" name="Int. J. Syst. Evol. Microbiol.">
        <title>Jeotgalibaca porci sp. nov. and Jeotgalibaca arthritidis sp. nov., isolated from pigs, and emended description of the genus Jeotgalibaca.</title>
        <authorList>
            <person name="Zamora L."/>
            <person name="Perez-Sancho M."/>
            <person name="Dominguez L."/>
            <person name="Fernandez-Garayzabal J.F."/>
            <person name="Vela A.I."/>
        </authorList>
    </citation>
    <scope>NUCLEOTIDE SEQUENCE [LARGE SCALE GENOMIC DNA]</scope>
    <source>
        <strain evidence="13 14">CCUG 69148</strain>
    </source>
</reference>
<dbReference type="GeneID" id="94552828"/>